<evidence type="ECO:0000256" key="1">
    <source>
        <dbReference type="ARBA" id="ARBA00008520"/>
    </source>
</evidence>
<keyword evidence="2" id="KW-0813">Transport</keyword>
<dbReference type="GO" id="GO:0042956">
    <property type="term" value="P:maltodextrin transmembrane transport"/>
    <property type="evidence" value="ECO:0007669"/>
    <property type="project" value="TreeGrafter"/>
</dbReference>
<dbReference type="Proteomes" id="UP000607645">
    <property type="component" value="Unassembled WGS sequence"/>
</dbReference>
<dbReference type="AlphaFoldDB" id="A0A8J6J574"/>
<feature type="signal peptide" evidence="5">
    <location>
        <begin position="1"/>
        <end position="23"/>
    </location>
</feature>
<dbReference type="PANTHER" id="PTHR30061:SF50">
    <property type="entry name" value="MALTOSE_MALTODEXTRIN-BINDING PERIPLASMIC PROTEIN"/>
    <property type="match status" value="1"/>
</dbReference>
<dbReference type="SUPFAM" id="SSF53850">
    <property type="entry name" value="Periplasmic binding protein-like II"/>
    <property type="match status" value="1"/>
</dbReference>
<dbReference type="EMBL" id="JACOPQ010000003">
    <property type="protein sequence ID" value="MBC5736387.1"/>
    <property type="molecule type" value="Genomic_DNA"/>
</dbReference>
<comment type="caution">
    <text evidence="6">The sequence shown here is derived from an EMBL/GenBank/DDBJ whole genome shotgun (WGS) entry which is preliminary data.</text>
</comment>
<name>A0A8J6J574_9FIRM</name>
<dbReference type="GO" id="GO:0015768">
    <property type="term" value="P:maltose transport"/>
    <property type="evidence" value="ECO:0007669"/>
    <property type="project" value="TreeGrafter"/>
</dbReference>
<dbReference type="GO" id="GO:1901982">
    <property type="term" value="F:maltose binding"/>
    <property type="evidence" value="ECO:0007669"/>
    <property type="project" value="TreeGrafter"/>
</dbReference>
<organism evidence="6 7">
    <name type="scientific">Lawsonibacter faecis</name>
    <dbReference type="NCBI Taxonomy" id="2763052"/>
    <lineage>
        <taxon>Bacteria</taxon>
        <taxon>Bacillati</taxon>
        <taxon>Bacillota</taxon>
        <taxon>Clostridia</taxon>
        <taxon>Eubacteriales</taxon>
        <taxon>Oscillospiraceae</taxon>
        <taxon>Lawsonibacter</taxon>
    </lineage>
</organism>
<dbReference type="Gene3D" id="3.40.190.10">
    <property type="entry name" value="Periplasmic binding protein-like II"/>
    <property type="match status" value="1"/>
</dbReference>
<evidence type="ECO:0000256" key="5">
    <source>
        <dbReference type="SAM" id="SignalP"/>
    </source>
</evidence>
<protein>
    <submittedName>
        <fullName evidence="6">Sugar ABC transporter substrate-binding protein</fullName>
    </submittedName>
</protein>
<keyword evidence="7" id="KW-1185">Reference proteome</keyword>
<evidence type="ECO:0000313" key="7">
    <source>
        <dbReference type="Proteomes" id="UP000607645"/>
    </source>
</evidence>
<evidence type="ECO:0000313" key="6">
    <source>
        <dbReference type="EMBL" id="MBC5736387.1"/>
    </source>
</evidence>
<dbReference type="PANTHER" id="PTHR30061">
    <property type="entry name" value="MALTOSE-BINDING PERIPLASMIC PROTEIN"/>
    <property type="match status" value="1"/>
</dbReference>
<evidence type="ECO:0000256" key="4">
    <source>
        <dbReference type="SAM" id="MobiDB-lite"/>
    </source>
</evidence>
<dbReference type="PROSITE" id="PS51257">
    <property type="entry name" value="PROKAR_LIPOPROTEIN"/>
    <property type="match status" value="1"/>
</dbReference>
<proteinExistence type="inferred from homology"/>
<comment type="similarity">
    <text evidence="1">Belongs to the bacterial solute-binding protein 1 family.</text>
</comment>
<dbReference type="InterPro" id="IPR006059">
    <property type="entry name" value="SBP"/>
</dbReference>
<dbReference type="CDD" id="cd13585">
    <property type="entry name" value="PBP2_TMBP_like"/>
    <property type="match status" value="1"/>
</dbReference>
<dbReference type="GO" id="GO:0055052">
    <property type="term" value="C:ATP-binding cassette (ABC) transporter complex, substrate-binding subunit-containing"/>
    <property type="evidence" value="ECO:0007669"/>
    <property type="project" value="TreeGrafter"/>
</dbReference>
<evidence type="ECO:0000256" key="2">
    <source>
        <dbReference type="ARBA" id="ARBA00022448"/>
    </source>
</evidence>
<feature type="region of interest" description="Disordered" evidence="4">
    <location>
        <begin position="26"/>
        <end position="58"/>
    </location>
</feature>
<evidence type="ECO:0000256" key="3">
    <source>
        <dbReference type="ARBA" id="ARBA00022729"/>
    </source>
</evidence>
<dbReference type="Pfam" id="PF13416">
    <property type="entry name" value="SBP_bac_8"/>
    <property type="match status" value="1"/>
</dbReference>
<gene>
    <name evidence="6" type="ORF">H8S62_05110</name>
</gene>
<feature type="chain" id="PRO_5038679726" evidence="5">
    <location>
        <begin position="24"/>
        <end position="450"/>
    </location>
</feature>
<sequence length="450" mass="48526">MNMKKRKLLAAGLACALSLSLLAGCGDSPKPSESPSAAQPSASQPAGPSASQPSEPAADSVNVVWAGWSGEEEASKDIFQRMRKTYEDQSGNTVTWVGWTWADTAQQLLIRSQNNSEQLDLAQADIGIFNTVAQAGVLADWNDILGEDFMKETFEQSALDTGNVNGEQLGLPWSMASISMVYNPEMLSAAGWDAPPTSMEDFEKCLADLKAANPDVIPYAVSTKDATCAGDFMPWLWTFGGSIFNEDGSVSINSEAAVECVKWYQDMMSKGYIAMDTGRGEARQLFAQGKVAFYDDAVVAKGQAVNNGVDPDEVVNVCSAMVRPVLKDGDKPQSTMWGHMLVTFKNSEYQEQAAELAKTLVSDEVALDYFKNNGMPPVTKSAAELDEVKSDAYLKGFITSTATARLEETARMANANEVKSVITEELQYALLGQKTAEQAVSDMAARLEAL</sequence>
<reference evidence="6" key="1">
    <citation type="submission" date="2020-08" db="EMBL/GenBank/DDBJ databases">
        <title>Genome public.</title>
        <authorList>
            <person name="Liu C."/>
            <person name="Sun Q."/>
        </authorList>
    </citation>
    <scope>NUCLEOTIDE SEQUENCE</scope>
    <source>
        <strain evidence="6">NSJ-52</strain>
    </source>
</reference>
<keyword evidence="3 5" id="KW-0732">Signal</keyword>
<accession>A0A8J6J574</accession>